<feature type="domain" description="DNA methylase adenine-specific" evidence="1">
    <location>
        <begin position="217"/>
        <end position="433"/>
    </location>
</feature>
<dbReference type="PRINTS" id="PR00507">
    <property type="entry name" value="N12N6MTFRASE"/>
</dbReference>
<keyword evidence="2" id="KW-0808">Transferase</keyword>
<dbReference type="STRING" id="748449.Halha_1085"/>
<dbReference type="GO" id="GO:0008170">
    <property type="term" value="F:N-methyltransferase activity"/>
    <property type="evidence" value="ECO:0007669"/>
    <property type="project" value="InterPro"/>
</dbReference>
<dbReference type="Gene3D" id="3.40.50.150">
    <property type="entry name" value="Vaccinia Virus protein VP39"/>
    <property type="match status" value="1"/>
</dbReference>
<dbReference type="EMBL" id="CP003359">
    <property type="protein sequence ID" value="AGB41039.1"/>
    <property type="molecule type" value="Genomic_DNA"/>
</dbReference>
<dbReference type="KEGG" id="hhl:Halha_1085"/>
<dbReference type="GO" id="GO:0032259">
    <property type="term" value="P:methylation"/>
    <property type="evidence" value="ECO:0007669"/>
    <property type="project" value="UniProtKB-KW"/>
</dbReference>
<dbReference type="GO" id="GO:0003677">
    <property type="term" value="F:DNA binding"/>
    <property type="evidence" value="ECO:0007669"/>
    <property type="project" value="InterPro"/>
</dbReference>
<dbReference type="InterPro" id="IPR003356">
    <property type="entry name" value="DNA_methylase_A-5"/>
</dbReference>
<dbReference type="Pfam" id="PF02384">
    <property type="entry name" value="N6_Mtase"/>
    <property type="match status" value="1"/>
</dbReference>
<dbReference type="OrthoDB" id="9814572at2"/>
<dbReference type="PANTHER" id="PTHR42998:SF1">
    <property type="entry name" value="TYPE I RESTRICTION ENZYME HINDI METHYLASE SUBUNIT"/>
    <property type="match status" value="1"/>
</dbReference>
<dbReference type="SUPFAM" id="SSF53335">
    <property type="entry name" value="S-adenosyl-L-methionine-dependent methyltransferases"/>
    <property type="match status" value="1"/>
</dbReference>
<dbReference type="InterPro" id="IPR029063">
    <property type="entry name" value="SAM-dependent_MTases_sf"/>
</dbReference>
<keyword evidence="3" id="KW-1185">Reference proteome</keyword>
<accession>L0K9J8</accession>
<protein>
    <submittedName>
        <fullName evidence="2">Type I restriction-modification system methyltransferase subunit</fullName>
    </submittedName>
</protein>
<reference evidence="3" key="1">
    <citation type="submission" date="2012-02" db="EMBL/GenBank/DDBJ databases">
        <title>The complete genome of Halobacteroides halobius DSM 5150.</title>
        <authorList>
            <person name="Lucas S."/>
            <person name="Copeland A."/>
            <person name="Lapidus A."/>
            <person name="Glavina del Rio T."/>
            <person name="Dalin E."/>
            <person name="Tice H."/>
            <person name="Bruce D."/>
            <person name="Goodwin L."/>
            <person name="Pitluck S."/>
            <person name="Peters L."/>
            <person name="Mikhailova N."/>
            <person name="Gu W."/>
            <person name="Kyrpides N."/>
            <person name="Mavromatis K."/>
            <person name="Ivanova N."/>
            <person name="Brettin T."/>
            <person name="Detter J.C."/>
            <person name="Han C."/>
            <person name="Larimer F."/>
            <person name="Land M."/>
            <person name="Hauser L."/>
            <person name="Markowitz V."/>
            <person name="Cheng J.-F."/>
            <person name="Hugenholtz P."/>
            <person name="Woyke T."/>
            <person name="Wu D."/>
            <person name="Tindall B."/>
            <person name="Pomrenke H."/>
            <person name="Brambilla E."/>
            <person name="Klenk H.-P."/>
            <person name="Eisen J.A."/>
        </authorList>
    </citation>
    <scope>NUCLEOTIDE SEQUENCE [LARGE SCALE GENOMIC DNA]</scope>
    <source>
        <strain evidence="3">ATCC 35273 / DSM 5150 / MD-1</strain>
    </source>
</reference>
<evidence type="ECO:0000313" key="2">
    <source>
        <dbReference type="EMBL" id="AGB41039.1"/>
    </source>
</evidence>
<dbReference type="HOGENOM" id="CLU_599592_0_0_9"/>
<dbReference type="Proteomes" id="UP000010880">
    <property type="component" value="Chromosome"/>
</dbReference>
<organism evidence="2 3">
    <name type="scientific">Halobacteroides halobius (strain ATCC 35273 / DSM 5150 / MD-1)</name>
    <dbReference type="NCBI Taxonomy" id="748449"/>
    <lineage>
        <taxon>Bacteria</taxon>
        <taxon>Bacillati</taxon>
        <taxon>Bacillota</taxon>
        <taxon>Clostridia</taxon>
        <taxon>Halanaerobiales</taxon>
        <taxon>Halobacteroidaceae</taxon>
        <taxon>Halobacteroides</taxon>
    </lineage>
</organism>
<sequence>MDKIRNKLQEIGCDEIKKKTTIEVEGKEITYDLVGLINKQPVVGIDITEDNNDTKQIGILSMLSQSEQINYYGSFNTTTEEFNWYQLTEGNISQIEKVPVLQKEQELNLEEVKKWYQEIFRLFTANSSLGHDTIIEVLKVILVKVELDNGRLNALEENLTLENIKSAYQEIIATSGYNLTQEVSVTDKVLAEFATINLAKFRREDLLAVFNQVVFDALGSKQGPILTPQPLVKALGEIFSQQEGVETIFDGSAKMGQLLTACKSKQPQAKVWGMNRDLTLTEIAKLRSLILEQDNQFLEGSSLELEREKIDQLPTEFDLIVSNPEFSKPIKDKELIKEYQITDKSRAKAEELYINLYLDLLTAGGYLAIILPDGVLTNNRAQNIREFILDKSVLKAVISLPETIFRPATSVRTSLVILKKKETLAQEQPEVFMATPEDNQALEEVVADLVEWGGLF</sequence>
<proteinExistence type="predicted"/>
<evidence type="ECO:0000313" key="3">
    <source>
        <dbReference type="Proteomes" id="UP000010880"/>
    </source>
</evidence>
<dbReference type="InterPro" id="IPR052916">
    <property type="entry name" value="Type-I_RE_MTase_Subunit"/>
</dbReference>
<keyword evidence="2" id="KW-0489">Methyltransferase</keyword>
<dbReference type="PANTHER" id="PTHR42998">
    <property type="entry name" value="TYPE I RESTRICTION ENZYME HINDVIIP M PROTEIN-RELATED"/>
    <property type="match status" value="1"/>
</dbReference>
<dbReference type="AlphaFoldDB" id="L0K9J8"/>
<gene>
    <name evidence="2" type="ordered locus">Halha_1085</name>
</gene>
<name>L0K9J8_HALHC</name>
<dbReference type="RefSeq" id="WP_015326764.1">
    <property type="nucleotide sequence ID" value="NC_019978.1"/>
</dbReference>
<dbReference type="eggNOG" id="COG0286">
    <property type="taxonomic scope" value="Bacteria"/>
</dbReference>
<evidence type="ECO:0000259" key="1">
    <source>
        <dbReference type="Pfam" id="PF02384"/>
    </source>
</evidence>
<dbReference type="REBASE" id="67944">
    <property type="entry name" value="M.Hha5150ORF1085P"/>
</dbReference>